<dbReference type="EMBL" id="BSUJ01000001">
    <property type="protein sequence ID" value="GMA18854.1"/>
    <property type="molecule type" value="Genomic_DNA"/>
</dbReference>
<feature type="domain" description="Integrase catalytic" evidence="2">
    <location>
        <begin position="150"/>
        <end position="356"/>
    </location>
</feature>
<evidence type="ECO:0000259" key="2">
    <source>
        <dbReference type="PROSITE" id="PS50994"/>
    </source>
</evidence>
<evidence type="ECO:0000313" key="4">
    <source>
        <dbReference type="Proteomes" id="UP001157109"/>
    </source>
</evidence>
<keyword evidence="4" id="KW-1185">Reference proteome</keyword>
<dbReference type="SUPFAM" id="SSF53098">
    <property type="entry name" value="Ribonuclease H-like"/>
    <property type="match status" value="1"/>
</dbReference>
<dbReference type="InterPro" id="IPR001584">
    <property type="entry name" value="Integrase_cat-core"/>
</dbReference>
<evidence type="ECO:0000313" key="3">
    <source>
        <dbReference type="EMBL" id="GMA18854.1"/>
    </source>
</evidence>
<dbReference type="InterPro" id="IPR036397">
    <property type="entry name" value="RNaseH_sf"/>
</dbReference>
<organism evidence="3 4">
    <name type="scientific">Arsenicicoccus piscis</name>
    <dbReference type="NCBI Taxonomy" id="673954"/>
    <lineage>
        <taxon>Bacteria</taxon>
        <taxon>Bacillati</taxon>
        <taxon>Actinomycetota</taxon>
        <taxon>Actinomycetes</taxon>
        <taxon>Micrococcales</taxon>
        <taxon>Intrasporangiaceae</taxon>
        <taxon>Arsenicicoccus</taxon>
    </lineage>
</organism>
<dbReference type="RefSeq" id="WP_241443083.1">
    <property type="nucleotide sequence ID" value="NZ_BSUJ01000001.1"/>
</dbReference>
<sequence length="538" mass="59459">MTLTSSADRAATVARLRRLAVDGHVSNQHVRDTATRLGVTPRTIRRWLATDPDPAQDTRRVIVDIESTTTPPNGNPDTPGRARFEITTEHLLAYADSRSAREAYRHLTRHGQIDCSFATFARALARVDPARRYGALEGFPGMARNWLYLRTTSPHRNHSLHVDHTHADVRVLPDHRARTVIRPYLTVAVDAATSLVHAFLWKTPVNADLVAAALAEVAAEHDYHGVTLGGIPEQVVFDNGAENYAAVTHASADRLGWVVSPIPPYSSWLNGKAERAIQLVNSRLSGRAPGALHVGTTQDRKRRVVANLPKDTDPSTVWTWAALNMALTEVVDEINTGIPVKELGGLTRLEAYAADPTEQRFIAPVELRAAMMPTARDTYRATKNGIHFDNGQYVATDLHVGTDYRIRHMARSRDFIEVFDLAGGHVARAWNVESIPKSERDAILAKRARDSKELNRVNESLRIARDQRARSGNAIAAAHNTPDGHDDVDSDDATAPVVPEQVIKLDRRKRRTSPAPTPGPAHALPQEILDLYRDELPD</sequence>
<dbReference type="PROSITE" id="PS50994">
    <property type="entry name" value="INTEGRASE"/>
    <property type="match status" value="1"/>
</dbReference>
<comment type="caution">
    <text evidence="3">The sequence shown here is derived from an EMBL/GenBank/DDBJ whole genome shotgun (WGS) entry which is preliminary data.</text>
</comment>
<dbReference type="Proteomes" id="UP001157109">
    <property type="component" value="Unassembled WGS sequence"/>
</dbReference>
<feature type="region of interest" description="Disordered" evidence="1">
    <location>
        <begin position="477"/>
        <end position="528"/>
    </location>
</feature>
<protein>
    <recommendedName>
        <fullName evidence="2">Integrase catalytic domain-containing protein</fullName>
    </recommendedName>
</protein>
<reference evidence="4" key="1">
    <citation type="journal article" date="2019" name="Int. J. Syst. Evol. Microbiol.">
        <title>The Global Catalogue of Microorganisms (GCM) 10K type strain sequencing project: providing services to taxonomists for standard genome sequencing and annotation.</title>
        <authorList>
            <consortium name="The Broad Institute Genomics Platform"/>
            <consortium name="The Broad Institute Genome Sequencing Center for Infectious Disease"/>
            <person name="Wu L."/>
            <person name="Ma J."/>
        </authorList>
    </citation>
    <scope>NUCLEOTIDE SEQUENCE [LARGE SCALE GENOMIC DNA]</scope>
    <source>
        <strain evidence="4">NBRC 105830</strain>
    </source>
</reference>
<accession>A0ABQ6HMB8</accession>
<evidence type="ECO:0000256" key="1">
    <source>
        <dbReference type="SAM" id="MobiDB-lite"/>
    </source>
</evidence>
<dbReference type="InterPro" id="IPR012337">
    <property type="entry name" value="RNaseH-like_sf"/>
</dbReference>
<proteinExistence type="predicted"/>
<dbReference type="Gene3D" id="3.30.420.10">
    <property type="entry name" value="Ribonuclease H-like superfamily/Ribonuclease H"/>
    <property type="match status" value="1"/>
</dbReference>
<gene>
    <name evidence="3" type="ORF">GCM10025862_08750</name>
</gene>
<name>A0ABQ6HMB8_9MICO</name>